<dbReference type="PaxDb" id="515619-EUBREC_1279"/>
<accession>C4Z822</accession>
<reference evidence="1 2" key="1">
    <citation type="journal article" date="2009" name="Proc. Natl. Acad. Sci. U.S.A.">
        <title>Characterizing a model human gut microbiota composed of members of its two dominant bacterial phyla.</title>
        <authorList>
            <person name="Mahowald M.A."/>
            <person name="Rey F.E."/>
            <person name="Seedorf H."/>
            <person name="Turnbaugh P.J."/>
            <person name="Fulton R.S."/>
            <person name="Wollam A."/>
            <person name="Shah N."/>
            <person name="Wang C."/>
            <person name="Magrini V."/>
            <person name="Wilson R.K."/>
            <person name="Cantarel B.L."/>
            <person name="Coutinho P.M."/>
            <person name="Henrissat B."/>
            <person name="Crock L.W."/>
            <person name="Russell A."/>
            <person name="Verberkmoes N.C."/>
            <person name="Hettich R.L."/>
            <person name="Gordon J.I."/>
        </authorList>
    </citation>
    <scope>NUCLEOTIDE SEQUENCE [LARGE SCALE GENOMIC DNA]</scope>
    <source>
        <strain evidence="2">ATCC 33656 / DSM 3377 / JCM 17463 / KCTC 5835 / LMG 30912 / VPI 0990</strain>
    </source>
</reference>
<proteinExistence type="predicted"/>
<evidence type="ECO:0000313" key="2">
    <source>
        <dbReference type="Proteomes" id="UP000001477"/>
    </source>
</evidence>
<sequence>MNSRTYSGVKPIEPIRCAYEPDKACTPACKYYKTCIHSVHKK</sequence>
<name>C4Z822_AGARV</name>
<protein>
    <submittedName>
        <fullName evidence="1">Uncharacterized protein</fullName>
    </submittedName>
</protein>
<dbReference type="KEGG" id="ere:EUBREC_1279"/>
<dbReference type="Proteomes" id="UP000001477">
    <property type="component" value="Chromosome"/>
</dbReference>
<dbReference type="STRING" id="515619.EUBREC_1279"/>
<dbReference type="EMBL" id="CP001107">
    <property type="protein sequence ID" value="ACR75039.1"/>
    <property type="molecule type" value="Genomic_DNA"/>
</dbReference>
<organism evidence="1 2">
    <name type="scientific">Agathobacter rectalis (strain ATCC 33656 / DSM 3377 / JCM 17463 / KCTC 5835 / VPI 0990)</name>
    <name type="common">Eubacterium rectale</name>
    <dbReference type="NCBI Taxonomy" id="515619"/>
    <lineage>
        <taxon>Bacteria</taxon>
        <taxon>Bacillati</taxon>
        <taxon>Bacillota</taxon>
        <taxon>Clostridia</taxon>
        <taxon>Lachnospirales</taxon>
        <taxon>Lachnospiraceae</taxon>
        <taxon>Agathobacter</taxon>
    </lineage>
</organism>
<dbReference type="AlphaFoldDB" id="C4Z822"/>
<gene>
    <name evidence="1" type="ordered locus">EUBREC_1279</name>
</gene>
<dbReference type="HOGENOM" id="CLU_3251701_0_0_9"/>
<evidence type="ECO:0000313" key="1">
    <source>
        <dbReference type="EMBL" id="ACR75039.1"/>
    </source>
</evidence>